<dbReference type="EMBL" id="ASHR01000024">
    <property type="protein sequence ID" value="ERG64317.1"/>
    <property type="molecule type" value="Genomic_DNA"/>
</dbReference>
<protein>
    <submittedName>
        <fullName evidence="2">Uncharacterized protein</fullName>
    </submittedName>
</protein>
<gene>
    <name evidence="2" type="ORF">L332_07600</name>
</gene>
<keyword evidence="1" id="KW-0472">Membrane</keyword>
<evidence type="ECO:0000256" key="1">
    <source>
        <dbReference type="SAM" id="Phobius"/>
    </source>
</evidence>
<keyword evidence="3" id="KW-1185">Reference proteome</keyword>
<name>U1LQJ4_9MICO</name>
<dbReference type="RefSeq" id="WP_021010513.1">
    <property type="nucleotide sequence ID" value="NZ_ASHR01000024.1"/>
</dbReference>
<dbReference type="Proteomes" id="UP000016462">
    <property type="component" value="Unassembled WGS sequence"/>
</dbReference>
<proteinExistence type="predicted"/>
<dbReference type="AlphaFoldDB" id="U1LQJ4"/>
<organism evidence="2 3">
    <name type="scientific">Agrococcus pavilionensis RW1</name>
    <dbReference type="NCBI Taxonomy" id="1330458"/>
    <lineage>
        <taxon>Bacteria</taxon>
        <taxon>Bacillati</taxon>
        <taxon>Actinomycetota</taxon>
        <taxon>Actinomycetes</taxon>
        <taxon>Micrococcales</taxon>
        <taxon>Microbacteriaceae</taxon>
        <taxon>Agrococcus</taxon>
    </lineage>
</organism>
<accession>U1LQJ4</accession>
<keyword evidence="1" id="KW-0812">Transmembrane</keyword>
<keyword evidence="1" id="KW-1133">Transmembrane helix</keyword>
<evidence type="ECO:0000313" key="3">
    <source>
        <dbReference type="Proteomes" id="UP000016462"/>
    </source>
</evidence>
<feature type="transmembrane region" description="Helical" evidence="1">
    <location>
        <begin position="64"/>
        <end position="83"/>
    </location>
</feature>
<feature type="transmembrane region" description="Helical" evidence="1">
    <location>
        <begin position="128"/>
        <end position="148"/>
    </location>
</feature>
<feature type="transmembrane region" description="Helical" evidence="1">
    <location>
        <begin position="20"/>
        <end position="44"/>
    </location>
</feature>
<comment type="caution">
    <text evidence="2">The sequence shown here is derived from an EMBL/GenBank/DDBJ whole genome shotgun (WGS) entry which is preliminary data.</text>
</comment>
<feature type="transmembrane region" description="Helical" evidence="1">
    <location>
        <begin position="95"/>
        <end position="116"/>
    </location>
</feature>
<sequence length="163" mass="17284">MSIALAPARARSPWERAYRIATIAAAVQFGWVFFMGLLAGGQFLADEWPRWDPLAEWPVLAVPAWLTIAIGAVAAAAAIAMAVRREVTDEVGVAFQDLATGVLLLGLLPVGLARAYAGVGVPDGALGWHWIASLVFVVTLLALVVRVVRASRASRAPRDGRSS</sequence>
<reference evidence="2 3" key="1">
    <citation type="journal article" date="2013" name="Genome Announc.">
        <title>First draft genome sequence from a member of the genus agrococcus, isolated from modern microbialites.</title>
        <authorList>
            <person name="White R.A.III."/>
            <person name="Grassa C.J."/>
            <person name="Suttle C.A."/>
        </authorList>
    </citation>
    <scope>NUCLEOTIDE SEQUENCE [LARGE SCALE GENOMIC DNA]</scope>
    <source>
        <strain evidence="2 3">RW1</strain>
    </source>
</reference>
<evidence type="ECO:0000313" key="2">
    <source>
        <dbReference type="EMBL" id="ERG64317.1"/>
    </source>
</evidence>